<keyword evidence="1" id="KW-0418">Kinase</keyword>
<comment type="caution">
    <text evidence="1">The sequence shown here is derived from an EMBL/GenBank/DDBJ whole genome shotgun (WGS) entry which is preliminary data.</text>
</comment>
<reference evidence="1 2" key="1">
    <citation type="submission" date="2021-06" db="EMBL/GenBank/DDBJ databases">
        <title>Genome sequence of Babesia caballi.</title>
        <authorList>
            <person name="Yamagishi J."/>
            <person name="Kidaka T."/>
            <person name="Ochi A."/>
        </authorList>
    </citation>
    <scope>NUCLEOTIDE SEQUENCE [LARGE SCALE GENOMIC DNA]</scope>
    <source>
        <strain evidence="1">USDA-D6B2</strain>
    </source>
</reference>
<dbReference type="GeneID" id="94195053"/>
<dbReference type="GO" id="GO:0016301">
    <property type="term" value="F:kinase activity"/>
    <property type="evidence" value="ECO:0007669"/>
    <property type="project" value="UniProtKB-KW"/>
</dbReference>
<name>A0AAV4LUV1_BABCB</name>
<accession>A0AAV4LUV1</accession>
<dbReference type="RefSeq" id="XP_067715641.1">
    <property type="nucleotide sequence ID" value="XM_067859540.1"/>
</dbReference>
<dbReference type="AlphaFoldDB" id="A0AAV4LUV1"/>
<proteinExistence type="predicted"/>
<gene>
    <name evidence="1" type="ORF">BcabD6B2_30070</name>
</gene>
<dbReference type="EMBL" id="BPLF01000002">
    <property type="protein sequence ID" value="GIX63572.1"/>
    <property type="molecule type" value="Genomic_DNA"/>
</dbReference>
<sequence>MSRRASRAAASALGRRLGSAYGRFTGTEFVMSATESQIHDHRDLAGWNASVATGDLALRRPIQQSSIDSETAPADDMVSTSDCSASDYASPTMYRGNSAVVAAISLAPTLRDKRIPYRARAYMQRHLLEELSNVNNTNFTSLLSAVSDLRLANRDLIRAYLGKLEELHAASDSADDKQRLAEASLQISTMLCVKNHASSRDIKRCLSVLRSSLACAPDDARLRVAMLYATLLPTGLVENDELGDVISSLMRPSTGVRQRMTLADCASTAELLSVARAYVLAAGEGWTSDPRAARIRKHVETAVLPEVELHVNVFTAAQLADVLSFLAVAWPASAVEAGALTRLLEACCDRFVRDVAQFSVTTMLSFHASLLTLGHRSDRAIIAMILTLPRRAQSLSCVDQLISLIRIACATGAQSAYLRDFVSEQALQLAHKVGQPHVAVLQVGRRTRLGVRGALLHPAPDERKQRRPQVGLALLSLDVAGGAVEDAVQRVGADAVGPEKDQRVEVLPVVNGQHDANVVQPQPESHVEALLADGRVAHHEVEAEHAVADVGRVPDDAGTLQVQRQAHVVVQDADVEEQDLQEVGGLQVVGHERLEVAQHHRDDVRPALHRRRVQLRNPRLVRHEVVAEVRRDLVPGAGGELALEDEVVDEAGLDVHFVAHLEQRVVVELLVVAEECDGGVEDVLAGLEAPLVGDVGVQDRLREAVLGDDGPLANVLLDEVEGDRHAVCGLGSHLVHPEPCIDCPGAPTP</sequence>
<keyword evidence="1" id="KW-0808">Transferase</keyword>
<dbReference type="Proteomes" id="UP001497744">
    <property type="component" value="Unassembled WGS sequence"/>
</dbReference>
<evidence type="ECO:0000313" key="2">
    <source>
        <dbReference type="Proteomes" id="UP001497744"/>
    </source>
</evidence>
<keyword evidence="2" id="KW-1185">Reference proteome</keyword>
<evidence type="ECO:0000313" key="1">
    <source>
        <dbReference type="EMBL" id="GIX63572.1"/>
    </source>
</evidence>
<protein>
    <submittedName>
        <fullName evidence="1">Riboflavin kinase, putative</fullName>
    </submittedName>
</protein>
<organism evidence="1 2">
    <name type="scientific">Babesia caballi</name>
    <dbReference type="NCBI Taxonomy" id="5871"/>
    <lineage>
        <taxon>Eukaryota</taxon>
        <taxon>Sar</taxon>
        <taxon>Alveolata</taxon>
        <taxon>Apicomplexa</taxon>
        <taxon>Aconoidasida</taxon>
        <taxon>Piroplasmida</taxon>
        <taxon>Babesiidae</taxon>
        <taxon>Babesia</taxon>
    </lineage>
</organism>